<proteinExistence type="predicted"/>
<gene>
    <name evidence="1" type="ORF">METZ01_LOCUS460160</name>
</gene>
<accession>A0A383AHC8</accession>
<sequence>KICFSKESINSNSLGGNCAETFI</sequence>
<dbReference type="EMBL" id="UINC01192255">
    <property type="protein sequence ID" value="SVE07306.1"/>
    <property type="molecule type" value="Genomic_DNA"/>
</dbReference>
<protein>
    <submittedName>
        <fullName evidence="1">Uncharacterized protein</fullName>
    </submittedName>
</protein>
<organism evidence="1">
    <name type="scientific">marine metagenome</name>
    <dbReference type="NCBI Taxonomy" id="408172"/>
    <lineage>
        <taxon>unclassified sequences</taxon>
        <taxon>metagenomes</taxon>
        <taxon>ecological metagenomes</taxon>
    </lineage>
</organism>
<feature type="non-terminal residue" evidence="1">
    <location>
        <position position="1"/>
    </location>
</feature>
<reference evidence="1" key="1">
    <citation type="submission" date="2018-05" db="EMBL/GenBank/DDBJ databases">
        <authorList>
            <person name="Lanie J.A."/>
            <person name="Ng W.-L."/>
            <person name="Kazmierczak K.M."/>
            <person name="Andrzejewski T.M."/>
            <person name="Davidsen T.M."/>
            <person name="Wayne K.J."/>
            <person name="Tettelin H."/>
            <person name="Glass J.I."/>
            <person name="Rusch D."/>
            <person name="Podicherti R."/>
            <person name="Tsui H.-C.T."/>
            <person name="Winkler M.E."/>
        </authorList>
    </citation>
    <scope>NUCLEOTIDE SEQUENCE</scope>
</reference>
<dbReference type="AlphaFoldDB" id="A0A383AHC8"/>
<name>A0A383AHC8_9ZZZZ</name>
<evidence type="ECO:0000313" key="1">
    <source>
        <dbReference type="EMBL" id="SVE07306.1"/>
    </source>
</evidence>